<keyword evidence="5 7" id="KW-1133">Transmembrane helix</keyword>
<organism evidence="9 10">
    <name type="scientific">Enterococcus alcedinis</name>
    <dbReference type="NCBI Taxonomy" id="1274384"/>
    <lineage>
        <taxon>Bacteria</taxon>
        <taxon>Bacillati</taxon>
        <taxon>Bacillota</taxon>
        <taxon>Bacilli</taxon>
        <taxon>Lactobacillales</taxon>
        <taxon>Enterococcaceae</taxon>
        <taxon>Enterococcus</taxon>
    </lineage>
</organism>
<sequence>MAVLFLTIIYITFISLGLPDALLGVGWPEMYPEFGVPQSFAGIVSMTISLGTIGSSFFSGKLIRRFGTGKLTAFSVLATACALLGFYAAPHFLWLLLAAVPLGLGAGAVDAGLNDYVARHYQAHHMNWLHSFWGIGALTSPLIMSRVLSQNASWRYGYLIVALIQFALVLVLFLTLPMWRTREPRISVKEEMSDNPTFEEIRFFKFIQSKKVRAALYAFFLYIGVEATVGLWSSSYLIHAKGIDGAKAAIAVSSFFGFIMLGRFVSGFVSMRLTNRQLIQLGQVLIVLGGVLLFFAKSYPLLLLGISLIGFGCAPIYPAMLHDTPQRFGQEVAQQMMGVQMAVSYTGSVVLPPLFGFVAPKIGIETLPIFLIVYGICMFLASESLNRKVDRENKQASSQ</sequence>
<reference evidence="9" key="2">
    <citation type="submission" date="2020-09" db="EMBL/GenBank/DDBJ databases">
        <authorList>
            <person name="Sun Q."/>
            <person name="Sedlacek I."/>
        </authorList>
    </citation>
    <scope>NUCLEOTIDE SEQUENCE</scope>
    <source>
        <strain evidence="9">CCM 8433</strain>
    </source>
</reference>
<dbReference type="InterPro" id="IPR020846">
    <property type="entry name" value="MFS_dom"/>
</dbReference>
<keyword evidence="10" id="KW-1185">Reference proteome</keyword>
<dbReference type="RefSeq" id="WP_188367016.1">
    <property type="nucleotide sequence ID" value="NZ_BMDT01000002.1"/>
</dbReference>
<feature type="transmembrane region" description="Helical" evidence="7">
    <location>
        <begin position="245"/>
        <end position="266"/>
    </location>
</feature>
<keyword evidence="4 7" id="KW-0812">Transmembrane</keyword>
<dbReference type="PROSITE" id="PS50850">
    <property type="entry name" value="MFS"/>
    <property type="match status" value="1"/>
</dbReference>
<dbReference type="InterPro" id="IPR051788">
    <property type="entry name" value="MFS_Transporter"/>
</dbReference>
<reference evidence="9" key="1">
    <citation type="journal article" date="2014" name="Int. J. Syst. Evol. Microbiol.">
        <title>Complete genome sequence of Corynebacterium casei LMG S-19264T (=DSM 44701T), isolated from a smear-ripened cheese.</title>
        <authorList>
            <consortium name="US DOE Joint Genome Institute (JGI-PGF)"/>
            <person name="Walter F."/>
            <person name="Albersmeier A."/>
            <person name="Kalinowski J."/>
            <person name="Ruckert C."/>
        </authorList>
    </citation>
    <scope>NUCLEOTIDE SEQUENCE</scope>
    <source>
        <strain evidence="9">CCM 8433</strain>
    </source>
</reference>
<evidence type="ECO:0000256" key="7">
    <source>
        <dbReference type="SAM" id="Phobius"/>
    </source>
</evidence>
<evidence type="ECO:0000256" key="6">
    <source>
        <dbReference type="ARBA" id="ARBA00023136"/>
    </source>
</evidence>
<evidence type="ECO:0000313" key="9">
    <source>
        <dbReference type="EMBL" id="GGI65177.1"/>
    </source>
</evidence>
<feature type="transmembrane region" description="Helical" evidence="7">
    <location>
        <begin position="278"/>
        <end position="296"/>
    </location>
</feature>
<evidence type="ECO:0000259" key="8">
    <source>
        <dbReference type="PROSITE" id="PS50850"/>
    </source>
</evidence>
<gene>
    <name evidence="9" type="ORF">GCM10011482_08310</name>
</gene>
<name>A0A917JFK7_9ENTE</name>
<proteinExistence type="inferred from homology"/>
<evidence type="ECO:0000256" key="4">
    <source>
        <dbReference type="ARBA" id="ARBA00022692"/>
    </source>
</evidence>
<feature type="transmembrane region" description="Helical" evidence="7">
    <location>
        <begin position="366"/>
        <end position="385"/>
    </location>
</feature>
<comment type="caution">
    <text evidence="9">The sequence shown here is derived from an EMBL/GenBank/DDBJ whole genome shotgun (WGS) entry which is preliminary data.</text>
</comment>
<dbReference type="InterPro" id="IPR011701">
    <property type="entry name" value="MFS"/>
</dbReference>
<protein>
    <submittedName>
        <fullName evidence="9">MFS transporter</fullName>
    </submittedName>
</protein>
<feature type="transmembrane region" description="Helical" evidence="7">
    <location>
        <begin position="156"/>
        <end position="179"/>
    </location>
</feature>
<feature type="transmembrane region" description="Helical" evidence="7">
    <location>
        <begin position="71"/>
        <end position="88"/>
    </location>
</feature>
<dbReference type="Gene3D" id="1.20.1250.20">
    <property type="entry name" value="MFS general substrate transporter like domains"/>
    <property type="match status" value="1"/>
</dbReference>
<comment type="subcellular location">
    <subcellularLocation>
        <location evidence="1">Cell membrane</location>
        <topology evidence="1">Multi-pass membrane protein</topology>
    </subcellularLocation>
</comment>
<accession>A0A917JFK7</accession>
<dbReference type="PANTHER" id="PTHR23514">
    <property type="entry name" value="BYPASS OF STOP CODON PROTEIN 6"/>
    <property type="match status" value="1"/>
</dbReference>
<feature type="transmembrane region" description="Helical" evidence="7">
    <location>
        <begin position="40"/>
        <end position="59"/>
    </location>
</feature>
<feature type="transmembrane region" description="Helical" evidence="7">
    <location>
        <begin position="342"/>
        <end position="360"/>
    </location>
</feature>
<feature type="transmembrane region" description="Helical" evidence="7">
    <location>
        <begin position="214"/>
        <end position="233"/>
    </location>
</feature>
<dbReference type="Pfam" id="PF07690">
    <property type="entry name" value="MFS_1"/>
    <property type="match status" value="1"/>
</dbReference>
<dbReference type="SUPFAM" id="SSF103473">
    <property type="entry name" value="MFS general substrate transporter"/>
    <property type="match status" value="1"/>
</dbReference>
<keyword evidence="3" id="KW-0813">Transport</keyword>
<dbReference type="AlphaFoldDB" id="A0A917JFK7"/>
<dbReference type="InterPro" id="IPR036259">
    <property type="entry name" value="MFS_trans_sf"/>
</dbReference>
<dbReference type="Proteomes" id="UP000622610">
    <property type="component" value="Unassembled WGS sequence"/>
</dbReference>
<evidence type="ECO:0000256" key="1">
    <source>
        <dbReference type="ARBA" id="ARBA00004651"/>
    </source>
</evidence>
<evidence type="ECO:0000256" key="3">
    <source>
        <dbReference type="ARBA" id="ARBA00022448"/>
    </source>
</evidence>
<feature type="transmembrane region" description="Helical" evidence="7">
    <location>
        <begin position="94"/>
        <end position="113"/>
    </location>
</feature>
<evidence type="ECO:0000256" key="2">
    <source>
        <dbReference type="ARBA" id="ARBA00008335"/>
    </source>
</evidence>
<evidence type="ECO:0000313" key="10">
    <source>
        <dbReference type="Proteomes" id="UP000622610"/>
    </source>
</evidence>
<dbReference type="PANTHER" id="PTHR23514:SF3">
    <property type="entry name" value="BYPASS OF STOP CODON PROTEIN 6"/>
    <property type="match status" value="1"/>
</dbReference>
<comment type="similarity">
    <text evidence="2">Belongs to the major facilitator superfamily.</text>
</comment>
<evidence type="ECO:0000256" key="5">
    <source>
        <dbReference type="ARBA" id="ARBA00022989"/>
    </source>
</evidence>
<feature type="domain" description="Major facilitator superfamily (MFS) profile" evidence="8">
    <location>
        <begin position="5"/>
        <end position="392"/>
    </location>
</feature>
<dbReference type="GO" id="GO:0005886">
    <property type="term" value="C:plasma membrane"/>
    <property type="evidence" value="ECO:0007669"/>
    <property type="project" value="UniProtKB-SubCell"/>
</dbReference>
<dbReference type="EMBL" id="BMDT01000002">
    <property type="protein sequence ID" value="GGI65177.1"/>
    <property type="molecule type" value="Genomic_DNA"/>
</dbReference>
<dbReference type="GO" id="GO:0022857">
    <property type="term" value="F:transmembrane transporter activity"/>
    <property type="evidence" value="ECO:0007669"/>
    <property type="project" value="InterPro"/>
</dbReference>
<keyword evidence="6 7" id="KW-0472">Membrane</keyword>
<feature type="transmembrane region" description="Helical" evidence="7">
    <location>
        <begin position="302"/>
        <end position="321"/>
    </location>
</feature>
<feature type="transmembrane region" description="Helical" evidence="7">
    <location>
        <begin position="125"/>
        <end position="144"/>
    </location>
</feature>